<dbReference type="InterPro" id="IPR029044">
    <property type="entry name" value="Nucleotide-diphossugar_trans"/>
</dbReference>
<accession>A0A9D0ZK42</accession>
<dbReference type="EMBL" id="DVFW01000028">
    <property type="protein sequence ID" value="HIQ80881.1"/>
    <property type="molecule type" value="Genomic_DNA"/>
</dbReference>
<comment type="caution">
    <text evidence="2">The sequence shown here is derived from an EMBL/GenBank/DDBJ whole genome shotgun (WGS) entry which is preliminary data.</text>
</comment>
<dbReference type="GO" id="GO:0016020">
    <property type="term" value="C:membrane"/>
    <property type="evidence" value="ECO:0007669"/>
    <property type="project" value="GOC"/>
</dbReference>
<proteinExistence type="predicted"/>
<gene>
    <name evidence="2" type="ORF">IAD32_06315</name>
</gene>
<evidence type="ECO:0000313" key="2">
    <source>
        <dbReference type="EMBL" id="HIQ80881.1"/>
    </source>
</evidence>
<reference evidence="2" key="1">
    <citation type="submission" date="2020-10" db="EMBL/GenBank/DDBJ databases">
        <authorList>
            <person name="Gilroy R."/>
        </authorList>
    </citation>
    <scope>NUCLEOTIDE SEQUENCE</scope>
    <source>
        <strain evidence="2">ChiSjej1B19-3389</strain>
    </source>
</reference>
<reference evidence="2" key="2">
    <citation type="journal article" date="2021" name="PeerJ">
        <title>Extensive microbial diversity within the chicken gut microbiome revealed by metagenomics and culture.</title>
        <authorList>
            <person name="Gilroy R."/>
            <person name="Ravi A."/>
            <person name="Getino M."/>
            <person name="Pursley I."/>
            <person name="Horton D.L."/>
            <person name="Alikhan N.F."/>
            <person name="Baker D."/>
            <person name="Gharbi K."/>
            <person name="Hall N."/>
            <person name="Watson M."/>
            <person name="Adriaenssens E.M."/>
            <person name="Foster-Nyarko E."/>
            <person name="Jarju S."/>
            <person name="Secka A."/>
            <person name="Antonio M."/>
            <person name="Oren A."/>
            <person name="Chaudhuri R.R."/>
            <person name="La Ragione R."/>
            <person name="Hildebrand F."/>
            <person name="Pallen M.J."/>
        </authorList>
    </citation>
    <scope>NUCLEOTIDE SEQUENCE</scope>
    <source>
        <strain evidence="2">ChiSjej1B19-3389</strain>
    </source>
</reference>
<dbReference type="Gene3D" id="3.90.550.20">
    <property type="match status" value="1"/>
</dbReference>
<dbReference type="InterPro" id="IPR051706">
    <property type="entry name" value="Glycosyltransferase_domain"/>
</dbReference>
<evidence type="ECO:0000313" key="3">
    <source>
        <dbReference type="Proteomes" id="UP000886787"/>
    </source>
</evidence>
<dbReference type="PANTHER" id="PTHR32385">
    <property type="entry name" value="MANNOSYL PHOSPHORYLINOSITOL CERAMIDE SYNTHASE"/>
    <property type="match status" value="1"/>
</dbReference>
<keyword evidence="1 2" id="KW-0808">Transferase</keyword>
<organism evidence="2 3">
    <name type="scientific">Candidatus Scatavimonas merdigallinarum</name>
    <dbReference type="NCBI Taxonomy" id="2840914"/>
    <lineage>
        <taxon>Bacteria</taxon>
        <taxon>Bacillati</taxon>
        <taxon>Bacillota</taxon>
        <taxon>Clostridia</taxon>
        <taxon>Eubacteriales</taxon>
        <taxon>Oscillospiraceae</taxon>
        <taxon>Oscillospiraceae incertae sedis</taxon>
        <taxon>Candidatus Scatavimonas</taxon>
    </lineage>
</organism>
<dbReference type="InterPro" id="IPR007577">
    <property type="entry name" value="GlycoTrfase_DXD_sugar-bd_CS"/>
</dbReference>
<dbReference type="GO" id="GO:0000030">
    <property type="term" value="F:mannosyltransferase activity"/>
    <property type="evidence" value="ECO:0007669"/>
    <property type="project" value="TreeGrafter"/>
</dbReference>
<name>A0A9D0ZK42_9FIRM</name>
<dbReference type="Pfam" id="PF04488">
    <property type="entry name" value="Gly_transf_sug"/>
    <property type="match status" value="1"/>
</dbReference>
<evidence type="ECO:0000256" key="1">
    <source>
        <dbReference type="ARBA" id="ARBA00022679"/>
    </source>
</evidence>
<protein>
    <submittedName>
        <fullName evidence="2">Glycosyl transferase</fullName>
    </submittedName>
</protein>
<dbReference type="PANTHER" id="PTHR32385:SF15">
    <property type="entry name" value="INOSITOL PHOSPHOCERAMIDE MANNOSYLTRANSFERASE 1"/>
    <property type="match status" value="1"/>
</dbReference>
<dbReference type="Proteomes" id="UP000886787">
    <property type="component" value="Unassembled WGS sequence"/>
</dbReference>
<dbReference type="AlphaFoldDB" id="A0A9D0ZK42"/>
<dbReference type="GO" id="GO:0051999">
    <property type="term" value="P:mannosyl-inositol phosphorylceramide biosynthetic process"/>
    <property type="evidence" value="ECO:0007669"/>
    <property type="project" value="TreeGrafter"/>
</dbReference>
<dbReference type="SUPFAM" id="SSF53448">
    <property type="entry name" value="Nucleotide-diphospho-sugar transferases"/>
    <property type="match status" value="1"/>
</dbReference>
<sequence>MIPKIVHYCWFGGADMPEKLQKCMESWERQLPGYTIMRWDEQRFDVNMYSYTKQAYACGKYAFVSDVARIKALQEYGGIYMDTDVEVFKPFDSVLEHRCVLGFEYRNWVATSFIACEKGHSILQVFDKEYENATFETANGGMNMVTNVERLTALLEKQGLVRDNTFQLLPDGIAVYPKEYFSPYDYGNCVMEKTENSVCAHHFYATWLPWKTQMKKTVKRVITAGIGKKNLVALRNKLRGQNEQE</sequence>